<dbReference type="OrthoDB" id="2756257at2759"/>
<dbReference type="AlphaFoldDB" id="A0A5C2S9G3"/>
<sequence length="554" mass="62555">MFSLAKLVSYSTLAVAVLASEDSQTLLQSPLPRHQYVDCGNDIWSGRILECGQLEVPLDWKNPAGGSITLNYTALPVKRRAPRKGTLFMHLGHEYLGRTFNPEHALNMLFSQRGDIVKIAPEYDLVMWTYRNTAVSQRTECFADNEEKFSYSPNPYAQLNNATVAFYNTTFRGDLLRELPWDGEMAWSETQGPQDVKDMLGAQERMVTQCLNASPDRDMFQYGGTAASVRDLVALADALDGPGSPVNLWTKHHGSILASHLLTMFPERVGRVVMDDPVDPIAYQERPSHIQWSSDVAIANNTLARIQQHGMLNGSTGFMQFFGRPAIDEVRFGLVTRFLHSELVEWHTRAEADYQQILHKKENELWLNPEERDFRIFDMGLIRQGTGVNGWRSGNRRWSVQVLDGMPLVCGDALHEHDTDVATVRGQVEESLIDHMNGGPLIATSAFPPLRYLCHLWPVRAVERVRLGNADEPSLSNKVLVLLRDQDYWNYFSVSEDTAHQRWPTANVVSGLHYGDLALDHDQCSYDIIKAFYGPGELPMQPRACQYDEGELPC</sequence>
<organism evidence="2 3">
    <name type="scientific">Lentinus tigrinus ALCF2SS1-6</name>
    <dbReference type="NCBI Taxonomy" id="1328759"/>
    <lineage>
        <taxon>Eukaryota</taxon>
        <taxon>Fungi</taxon>
        <taxon>Dikarya</taxon>
        <taxon>Basidiomycota</taxon>
        <taxon>Agaricomycotina</taxon>
        <taxon>Agaricomycetes</taxon>
        <taxon>Polyporales</taxon>
        <taxon>Polyporaceae</taxon>
        <taxon>Lentinus</taxon>
    </lineage>
</organism>
<feature type="chain" id="PRO_5023084452" evidence="1">
    <location>
        <begin position="20"/>
        <end position="554"/>
    </location>
</feature>
<evidence type="ECO:0000313" key="3">
    <source>
        <dbReference type="Proteomes" id="UP000313359"/>
    </source>
</evidence>
<reference evidence="2" key="1">
    <citation type="journal article" date="2018" name="Genome Biol. Evol.">
        <title>Genomics and development of Lentinus tigrinus, a white-rot wood-decaying mushroom with dimorphic fruiting bodies.</title>
        <authorList>
            <person name="Wu B."/>
            <person name="Xu Z."/>
            <person name="Knudson A."/>
            <person name="Carlson A."/>
            <person name="Chen N."/>
            <person name="Kovaka S."/>
            <person name="LaButti K."/>
            <person name="Lipzen A."/>
            <person name="Pennachio C."/>
            <person name="Riley R."/>
            <person name="Schakwitz W."/>
            <person name="Umezawa K."/>
            <person name="Ohm R.A."/>
            <person name="Grigoriev I.V."/>
            <person name="Nagy L.G."/>
            <person name="Gibbons J."/>
            <person name="Hibbett D."/>
        </authorList>
    </citation>
    <scope>NUCLEOTIDE SEQUENCE [LARGE SCALE GENOMIC DNA]</scope>
    <source>
        <strain evidence="2">ALCF2SS1-6</strain>
    </source>
</reference>
<dbReference type="STRING" id="1328759.A0A5C2S9G3"/>
<dbReference type="SUPFAM" id="SSF53474">
    <property type="entry name" value="alpha/beta-Hydrolases"/>
    <property type="match status" value="1"/>
</dbReference>
<gene>
    <name evidence="2" type="ORF">L227DRAFT_99270</name>
</gene>
<dbReference type="InterPro" id="IPR029058">
    <property type="entry name" value="AB_hydrolase_fold"/>
</dbReference>
<proteinExistence type="predicted"/>
<dbReference type="EMBL" id="ML122266">
    <property type="protein sequence ID" value="RPD60350.1"/>
    <property type="molecule type" value="Genomic_DNA"/>
</dbReference>
<name>A0A5C2S9G3_9APHY</name>
<protein>
    <submittedName>
        <fullName evidence="2">Uncharacterized protein</fullName>
    </submittedName>
</protein>
<evidence type="ECO:0000313" key="2">
    <source>
        <dbReference type="EMBL" id="RPD60350.1"/>
    </source>
</evidence>
<dbReference type="Gene3D" id="3.40.50.1820">
    <property type="entry name" value="alpha/beta hydrolase"/>
    <property type="match status" value="1"/>
</dbReference>
<evidence type="ECO:0000256" key="1">
    <source>
        <dbReference type="SAM" id="SignalP"/>
    </source>
</evidence>
<keyword evidence="1" id="KW-0732">Signal</keyword>
<dbReference type="Proteomes" id="UP000313359">
    <property type="component" value="Unassembled WGS sequence"/>
</dbReference>
<feature type="signal peptide" evidence="1">
    <location>
        <begin position="1"/>
        <end position="19"/>
    </location>
</feature>
<keyword evidence="3" id="KW-1185">Reference proteome</keyword>
<accession>A0A5C2S9G3</accession>